<sequence length="407" mass="44795">MPSVATKLYSVFFKLQLKHRLQSRVDAAVDDDFGITSRPEESTAPANPSFSADGVATKDIHIDPLTSLSLRIFLPDSFRDPRPASAKPDFSAYRGYLPSAAVGRHAFARRLPVILQFHGGGFVSGSNTSTANDFFCRRITKLLDVIVIAVGYRLAPESRYPAAFEDGIGVLHWLAKQANLAECNRSIGSGRATKMDMERYIVDAFGASTVEPWLAAHADLSRYDLSSSRCVLLGVSCGANIADFVARKALEAGKLLDPVKIVAQVLMYPFFIGSSPTRSEIKLANAYFYDKAMCVLAWKLFLPEGGFSLDHPAANPLVPGRGPPLKSMPPTLTVVAEHDWMRDRAIAYSEELRKANVDAPVLEYKDTVHEFATLDMLLKTPQARACADDIAIWVKKYISTRGHEFSY</sequence>
<proteinExistence type="inferred from homology"/>
<dbReference type="InterPro" id="IPR013094">
    <property type="entry name" value="AB_hydrolase_3"/>
</dbReference>
<comment type="caution">
    <text evidence="4">The sequence shown here is derived from an EMBL/GenBank/DDBJ whole genome shotgun (WGS) entry which is preliminary data.</text>
</comment>
<feature type="domain" description="Alpha/beta hydrolase fold-3" evidence="3">
    <location>
        <begin position="114"/>
        <end position="372"/>
    </location>
</feature>
<dbReference type="PROSITE" id="PS01173">
    <property type="entry name" value="LIPASE_GDXG_HIS"/>
    <property type="match status" value="1"/>
</dbReference>
<organism evidence="4 5">
    <name type="scientific">Platanthera guangdongensis</name>
    <dbReference type="NCBI Taxonomy" id="2320717"/>
    <lineage>
        <taxon>Eukaryota</taxon>
        <taxon>Viridiplantae</taxon>
        <taxon>Streptophyta</taxon>
        <taxon>Embryophyta</taxon>
        <taxon>Tracheophyta</taxon>
        <taxon>Spermatophyta</taxon>
        <taxon>Magnoliopsida</taxon>
        <taxon>Liliopsida</taxon>
        <taxon>Asparagales</taxon>
        <taxon>Orchidaceae</taxon>
        <taxon>Orchidoideae</taxon>
        <taxon>Orchideae</taxon>
        <taxon>Orchidinae</taxon>
        <taxon>Platanthera</taxon>
    </lineage>
</organism>
<dbReference type="Gene3D" id="3.40.50.1820">
    <property type="entry name" value="alpha/beta hydrolase"/>
    <property type="match status" value="1"/>
</dbReference>
<keyword evidence="2" id="KW-0378">Hydrolase</keyword>
<dbReference type="EMBL" id="JBBWWR010000002">
    <property type="protein sequence ID" value="KAK8970341.1"/>
    <property type="molecule type" value="Genomic_DNA"/>
</dbReference>
<dbReference type="InterPro" id="IPR029058">
    <property type="entry name" value="AB_hydrolase_fold"/>
</dbReference>
<gene>
    <name evidence="4" type="primary">CXE16</name>
    <name evidence="4" type="ORF">KSP40_PGU014138</name>
</gene>
<dbReference type="PANTHER" id="PTHR23024">
    <property type="entry name" value="ARYLACETAMIDE DEACETYLASE"/>
    <property type="match status" value="1"/>
</dbReference>
<dbReference type="PANTHER" id="PTHR23024:SF211">
    <property type="entry name" value="B1065G12.16 PROTEIN"/>
    <property type="match status" value="1"/>
</dbReference>
<evidence type="ECO:0000256" key="1">
    <source>
        <dbReference type="ARBA" id="ARBA00010515"/>
    </source>
</evidence>
<comment type="similarity">
    <text evidence="1">Belongs to the 'GDXG' lipolytic enzyme family.</text>
</comment>
<dbReference type="SUPFAM" id="SSF53474">
    <property type="entry name" value="alpha/beta-Hydrolases"/>
    <property type="match status" value="1"/>
</dbReference>
<evidence type="ECO:0000256" key="2">
    <source>
        <dbReference type="ARBA" id="ARBA00022801"/>
    </source>
</evidence>
<reference evidence="4 5" key="1">
    <citation type="journal article" date="2022" name="Nat. Plants">
        <title>Genomes of leafy and leafless Platanthera orchids illuminate the evolution of mycoheterotrophy.</title>
        <authorList>
            <person name="Li M.H."/>
            <person name="Liu K.W."/>
            <person name="Li Z."/>
            <person name="Lu H.C."/>
            <person name="Ye Q.L."/>
            <person name="Zhang D."/>
            <person name="Wang J.Y."/>
            <person name="Li Y.F."/>
            <person name="Zhong Z.M."/>
            <person name="Liu X."/>
            <person name="Yu X."/>
            <person name="Liu D.K."/>
            <person name="Tu X.D."/>
            <person name="Liu B."/>
            <person name="Hao Y."/>
            <person name="Liao X.Y."/>
            <person name="Jiang Y.T."/>
            <person name="Sun W.H."/>
            <person name="Chen J."/>
            <person name="Chen Y.Q."/>
            <person name="Ai Y."/>
            <person name="Zhai J.W."/>
            <person name="Wu S.S."/>
            <person name="Zhou Z."/>
            <person name="Hsiao Y.Y."/>
            <person name="Wu W.L."/>
            <person name="Chen Y.Y."/>
            <person name="Lin Y.F."/>
            <person name="Hsu J.L."/>
            <person name="Li C.Y."/>
            <person name="Wang Z.W."/>
            <person name="Zhao X."/>
            <person name="Zhong W.Y."/>
            <person name="Ma X.K."/>
            <person name="Ma L."/>
            <person name="Huang J."/>
            <person name="Chen G.Z."/>
            <person name="Huang M.Z."/>
            <person name="Huang L."/>
            <person name="Peng D.H."/>
            <person name="Luo Y.B."/>
            <person name="Zou S.Q."/>
            <person name="Chen S.P."/>
            <person name="Lan S."/>
            <person name="Tsai W.C."/>
            <person name="Van de Peer Y."/>
            <person name="Liu Z.J."/>
        </authorList>
    </citation>
    <scope>NUCLEOTIDE SEQUENCE [LARGE SCALE GENOMIC DNA]</scope>
    <source>
        <strain evidence="4">Lor288</strain>
    </source>
</reference>
<dbReference type="InterPro" id="IPR050466">
    <property type="entry name" value="Carboxylest/Gibb_receptor"/>
</dbReference>
<evidence type="ECO:0000259" key="3">
    <source>
        <dbReference type="Pfam" id="PF07859"/>
    </source>
</evidence>
<name>A0ABR2N3K6_9ASPA</name>
<evidence type="ECO:0000313" key="5">
    <source>
        <dbReference type="Proteomes" id="UP001412067"/>
    </source>
</evidence>
<dbReference type="InterPro" id="IPR002168">
    <property type="entry name" value="Lipase_GDXG_HIS_AS"/>
</dbReference>
<evidence type="ECO:0000313" key="4">
    <source>
        <dbReference type="EMBL" id="KAK8970341.1"/>
    </source>
</evidence>
<dbReference type="Proteomes" id="UP001412067">
    <property type="component" value="Unassembled WGS sequence"/>
</dbReference>
<accession>A0ABR2N3K6</accession>
<protein>
    <submittedName>
        <fullName evidence="4">Carboxylesterase 16</fullName>
    </submittedName>
</protein>
<dbReference type="Pfam" id="PF07859">
    <property type="entry name" value="Abhydrolase_3"/>
    <property type="match status" value="1"/>
</dbReference>
<keyword evidence="5" id="KW-1185">Reference proteome</keyword>